<gene>
    <name evidence="1" type="ORF">SVUK_LOCUS13962</name>
</gene>
<dbReference type="Proteomes" id="UP000270094">
    <property type="component" value="Unassembled WGS sequence"/>
</dbReference>
<protein>
    <submittedName>
        <fullName evidence="1">Uncharacterized protein</fullName>
    </submittedName>
</protein>
<organism evidence="1 2">
    <name type="scientific">Strongylus vulgaris</name>
    <name type="common">Blood worm</name>
    <dbReference type="NCBI Taxonomy" id="40348"/>
    <lineage>
        <taxon>Eukaryota</taxon>
        <taxon>Metazoa</taxon>
        <taxon>Ecdysozoa</taxon>
        <taxon>Nematoda</taxon>
        <taxon>Chromadorea</taxon>
        <taxon>Rhabditida</taxon>
        <taxon>Rhabditina</taxon>
        <taxon>Rhabditomorpha</taxon>
        <taxon>Strongyloidea</taxon>
        <taxon>Strongylidae</taxon>
        <taxon>Strongylus</taxon>
    </lineage>
</organism>
<evidence type="ECO:0000313" key="1">
    <source>
        <dbReference type="EMBL" id="VDM78964.1"/>
    </source>
</evidence>
<reference evidence="1 2" key="1">
    <citation type="submission" date="2018-11" db="EMBL/GenBank/DDBJ databases">
        <authorList>
            <consortium name="Pathogen Informatics"/>
        </authorList>
    </citation>
    <scope>NUCLEOTIDE SEQUENCE [LARGE SCALE GENOMIC DNA]</scope>
</reference>
<dbReference type="EMBL" id="UYYB01103483">
    <property type="protein sequence ID" value="VDM78964.1"/>
    <property type="molecule type" value="Genomic_DNA"/>
</dbReference>
<dbReference type="AlphaFoldDB" id="A0A3P7JKL6"/>
<proteinExistence type="predicted"/>
<dbReference type="OrthoDB" id="5875208at2759"/>
<accession>A0A3P7JKL6</accession>
<evidence type="ECO:0000313" key="2">
    <source>
        <dbReference type="Proteomes" id="UP000270094"/>
    </source>
</evidence>
<sequence>MGDVLRYNKASKYHLILNVRAKTIKEDDGIFYYYSDKVMKWKDSTDDGKRRDDTIHFKSPFIPGEIYVGLNGNDVIHLKEDRSQRFCDNSFAWIPQHGIYRLNAATHEWTYMYYYPDYLSGYLT</sequence>
<name>A0A3P7JKL6_STRVU</name>
<keyword evidence="2" id="KW-1185">Reference proteome</keyword>